<comment type="cofactor">
    <cofactor evidence="14">
        <name>Mg(2+)</name>
        <dbReference type="ChEBI" id="CHEBI:18420"/>
    </cofactor>
    <text evidence="14">Binds 1 Mg(2+) ion.</text>
</comment>
<dbReference type="FunFam" id="3.40.720.10:FF:000008">
    <property type="entry name" value="Alkaline phosphatase"/>
    <property type="match status" value="1"/>
</dbReference>
<dbReference type="OrthoDB" id="5818554at2759"/>
<feature type="binding site" evidence="14">
    <location>
        <position position="91"/>
    </location>
    <ligand>
        <name>Mg(2+)</name>
        <dbReference type="ChEBI" id="CHEBI:18420"/>
    </ligand>
</feature>
<evidence type="ECO:0000313" key="19">
    <source>
        <dbReference type="Proteomes" id="UP001154078"/>
    </source>
</evidence>
<evidence type="ECO:0000256" key="12">
    <source>
        <dbReference type="ARBA" id="ARBA00023288"/>
    </source>
</evidence>
<gene>
    <name evidence="18" type="ORF">MELIAE_LOCUS12563</name>
</gene>
<feature type="binding site" evidence="14">
    <location>
        <position position="479"/>
    </location>
    <ligand>
        <name>Zn(2+)</name>
        <dbReference type="ChEBI" id="CHEBI:29105"/>
        <label>2</label>
    </ligand>
</feature>
<evidence type="ECO:0000256" key="11">
    <source>
        <dbReference type="ARBA" id="ARBA00023180"/>
    </source>
</evidence>
<keyword evidence="17" id="KW-0732">Signal</keyword>
<feature type="binding site" evidence="14">
    <location>
        <position position="366"/>
    </location>
    <ligand>
        <name>Zn(2+)</name>
        <dbReference type="ChEBI" id="CHEBI:29105"/>
        <label>2</label>
    </ligand>
</feature>
<keyword evidence="6 14" id="KW-0479">Metal-binding</keyword>
<organism evidence="18 19">
    <name type="scientific">Brassicogethes aeneus</name>
    <name type="common">Rape pollen beetle</name>
    <name type="synonym">Meligethes aeneus</name>
    <dbReference type="NCBI Taxonomy" id="1431903"/>
    <lineage>
        <taxon>Eukaryota</taxon>
        <taxon>Metazoa</taxon>
        <taxon>Ecdysozoa</taxon>
        <taxon>Arthropoda</taxon>
        <taxon>Hexapoda</taxon>
        <taxon>Insecta</taxon>
        <taxon>Pterygota</taxon>
        <taxon>Neoptera</taxon>
        <taxon>Endopterygota</taxon>
        <taxon>Coleoptera</taxon>
        <taxon>Polyphaga</taxon>
        <taxon>Cucujiformia</taxon>
        <taxon>Nitidulidae</taxon>
        <taxon>Meligethinae</taxon>
        <taxon>Brassicogethes</taxon>
    </lineage>
</organism>
<feature type="binding site" evidence="14">
    <location>
        <position position="91"/>
    </location>
    <ligand>
        <name>Zn(2+)</name>
        <dbReference type="ChEBI" id="CHEBI:29105"/>
        <label>2</label>
    </ligand>
</feature>
<dbReference type="InterPro" id="IPR017850">
    <property type="entry name" value="Alkaline_phosphatase_core_sf"/>
</dbReference>
<name>A0A9P0BEB9_BRAAE</name>
<feature type="active site" description="Phosphoserine intermediate" evidence="13">
    <location>
        <position position="135"/>
    </location>
</feature>
<dbReference type="CDD" id="cd16012">
    <property type="entry name" value="ALP"/>
    <property type="match status" value="1"/>
</dbReference>
<keyword evidence="7 16" id="KW-0378">Hydrolase</keyword>
<dbReference type="EMBL" id="OV121140">
    <property type="protein sequence ID" value="CAH0563868.1"/>
    <property type="molecule type" value="Genomic_DNA"/>
</dbReference>
<feature type="binding site" evidence="14">
    <location>
        <position position="403"/>
    </location>
    <ligand>
        <name>Zn(2+)</name>
        <dbReference type="ChEBI" id="CHEBI:29105"/>
        <label>2</label>
    </ligand>
</feature>
<feature type="chain" id="PRO_5040152997" description="Alkaline phosphatase" evidence="17">
    <location>
        <begin position="24"/>
        <end position="529"/>
    </location>
</feature>
<keyword evidence="12" id="KW-0449">Lipoprotein</keyword>
<dbReference type="GO" id="GO:0004035">
    <property type="term" value="F:alkaline phosphatase activity"/>
    <property type="evidence" value="ECO:0007669"/>
    <property type="project" value="UniProtKB-EC"/>
</dbReference>
<reference evidence="18" key="1">
    <citation type="submission" date="2021-12" db="EMBL/GenBank/DDBJ databases">
        <authorList>
            <person name="King R."/>
        </authorList>
    </citation>
    <scope>NUCLEOTIDE SEQUENCE</scope>
</reference>
<evidence type="ECO:0000256" key="10">
    <source>
        <dbReference type="ARBA" id="ARBA00023136"/>
    </source>
</evidence>
<keyword evidence="10" id="KW-0472">Membrane</keyword>
<dbReference type="GO" id="GO:0005886">
    <property type="term" value="C:plasma membrane"/>
    <property type="evidence" value="ECO:0007669"/>
    <property type="project" value="UniProtKB-SubCell"/>
</dbReference>
<evidence type="ECO:0000256" key="14">
    <source>
        <dbReference type="PIRSR" id="PIRSR601952-2"/>
    </source>
</evidence>
<keyword evidence="9 14" id="KW-0460">Magnesium</keyword>
<dbReference type="GO" id="GO:0098552">
    <property type="term" value="C:side of membrane"/>
    <property type="evidence" value="ECO:0007669"/>
    <property type="project" value="UniProtKB-KW"/>
</dbReference>
<evidence type="ECO:0000256" key="1">
    <source>
        <dbReference type="ARBA" id="ARBA00004609"/>
    </source>
</evidence>
<dbReference type="SUPFAM" id="SSF53649">
    <property type="entry name" value="Alkaline phosphatase-like"/>
    <property type="match status" value="1"/>
</dbReference>
<dbReference type="SMART" id="SM00098">
    <property type="entry name" value="alkPPc"/>
    <property type="match status" value="1"/>
</dbReference>
<comment type="catalytic activity">
    <reaction evidence="16">
        <text>a phosphate monoester + H2O = an alcohol + phosphate</text>
        <dbReference type="Rhea" id="RHEA:15017"/>
        <dbReference type="ChEBI" id="CHEBI:15377"/>
        <dbReference type="ChEBI" id="CHEBI:30879"/>
        <dbReference type="ChEBI" id="CHEBI:43474"/>
        <dbReference type="ChEBI" id="CHEBI:67140"/>
        <dbReference type="EC" id="3.1.3.1"/>
    </reaction>
</comment>
<protein>
    <recommendedName>
        <fullName evidence="3 16">Alkaline phosphatase</fullName>
        <ecNumber evidence="3 16">3.1.3.1</ecNumber>
    </recommendedName>
</protein>
<sequence length="529" mass="58622">MRLLNCFCVPVIIVIFSICQVKGRPNFESKDDHLMHFIPKSHIRKRSIENETPVEKTTDYWRTNGQLAVNERITRKPNKNIAKNVILFLGDGMSIPTISAARMYMGNENKKLPFDEFPHTGLSMTYCVDSQVADSACSATAYLGGVKANIGTLGVNAKVKKGDCLGMTNSSNFVDSIAQWSQKKGKKTGLVTTARVTHASPAGLYAHSSHRDWEADSNVYESEEDPNICHDIAYQLVNNAPGNNLNVILGGGRAQFLPNKTIDEEGVNGNRTDGVNLIQQWLGDKVMVGDKAQYVWNKQQLQGIVPDTDYVLGLFSDDHMPFNLERNATLTPSLEEMTETAIRLLDNTEEGYFLFVEGARIDMGHHQTQARKALDETAEFAKAIKKAMDLTDVEDTLIVVTSDHAHTMSFSGYPARGNDILGYAGQDMDGYLYTTLNYANGLGYNIMDDSGNRHDFAKDDLTDINYRYPVIYPMAYETHGGDDVGIFARGPWSHLFTGVMEENVIPHLMAFASCVSNGITACDSLKEAH</sequence>
<dbReference type="InterPro" id="IPR001952">
    <property type="entry name" value="Alkaline_phosphatase"/>
</dbReference>
<evidence type="ECO:0000256" key="8">
    <source>
        <dbReference type="ARBA" id="ARBA00022833"/>
    </source>
</evidence>
<feature type="binding site" evidence="14">
    <location>
        <position position="357"/>
    </location>
    <ligand>
        <name>Mg(2+)</name>
        <dbReference type="ChEBI" id="CHEBI:18420"/>
    </ligand>
</feature>
<dbReference type="AlphaFoldDB" id="A0A9P0BEB9"/>
<evidence type="ECO:0000313" key="18">
    <source>
        <dbReference type="EMBL" id="CAH0563868.1"/>
    </source>
</evidence>
<evidence type="ECO:0000256" key="16">
    <source>
        <dbReference type="RuleBase" id="RU003947"/>
    </source>
</evidence>
<evidence type="ECO:0000256" key="13">
    <source>
        <dbReference type="PIRSR" id="PIRSR601952-1"/>
    </source>
</evidence>
<dbReference type="PANTHER" id="PTHR11596">
    <property type="entry name" value="ALKALINE PHOSPHATASE"/>
    <property type="match status" value="1"/>
</dbReference>
<dbReference type="EC" id="3.1.3.1" evidence="3 16"/>
<feature type="signal peptide" evidence="17">
    <location>
        <begin position="1"/>
        <end position="23"/>
    </location>
</feature>
<feature type="binding site" evidence="14">
    <location>
        <position position="362"/>
    </location>
    <ligand>
        <name>Zn(2+)</name>
        <dbReference type="ChEBI" id="CHEBI:29105"/>
        <label>2</label>
    </ligand>
</feature>
<evidence type="ECO:0000256" key="17">
    <source>
        <dbReference type="SAM" id="SignalP"/>
    </source>
</evidence>
<comment type="cofactor">
    <cofactor evidence="14">
        <name>Zn(2+)</name>
        <dbReference type="ChEBI" id="CHEBI:29105"/>
    </cofactor>
    <text evidence="14">Binds 2 Zn(2+) ions.</text>
</comment>
<keyword evidence="4" id="KW-1003">Cell membrane</keyword>
<evidence type="ECO:0000256" key="3">
    <source>
        <dbReference type="ARBA" id="ARBA00012647"/>
    </source>
</evidence>
<evidence type="ECO:0000256" key="15">
    <source>
        <dbReference type="RuleBase" id="RU003946"/>
    </source>
</evidence>
<evidence type="ECO:0000256" key="6">
    <source>
        <dbReference type="ARBA" id="ARBA00022723"/>
    </source>
</evidence>
<dbReference type="PANTHER" id="PTHR11596:SF91">
    <property type="entry name" value="ALKALINE PHOSPHATASE-RELATED"/>
    <property type="match status" value="1"/>
</dbReference>
<evidence type="ECO:0000256" key="5">
    <source>
        <dbReference type="ARBA" id="ARBA00022622"/>
    </source>
</evidence>
<feature type="binding site" evidence="14">
    <location>
        <position position="200"/>
    </location>
    <ligand>
        <name>Mg(2+)</name>
        <dbReference type="ChEBI" id="CHEBI:18420"/>
    </ligand>
</feature>
<dbReference type="Proteomes" id="UP001154078">
    <property type="component" value="Chromosome 9"/>
</dbReference>
<dbReference type="GO" id="GO:0046872">
    <property type="term" value="F:metal ion binding"/>
    <property type="evidence" value="ECO:0007669"/>
    <property type="project" value="UniProtKB-KW"/>
</dbReference>
<keyword evidence="19" id="KW-1185">Reference proteome</keyword>
<keyword evidence="8 14" id="KW-0862">Zinc</keyword>
<evidence type="ECO:0000256" key="7">
    <source>
        <dbReference type="ARBA" id="ARBA00022801"/>
    </source>
</evidence>
<dbReference type="Gene3D" id="3.40.720.10">
    <property type="entry name" value="Alkaline Phosphatase, subunit A"/>
    <property type="match status" value="1"/>
</dbReference>
<dbReference type="InterPro" id="IPR018299">
    <property type="entry name" value="Alkaline_phosphatase_AS"/>
</dbReference>
<comment type="similarity">
    <text evidence="2 15">Belongs to the alkaline phosphatase family.</text>
</comment>
<dbReference type="Pfam" id="PF00245">
    <property type="entry name" value="Alk_phosphatase"/>
    <property type="match status" value="1"/>
</dbReference>
<dbReference type="PRINTS" id="PR00113">
    <property type="entry name" value="ALKPHPHTASE"/>
</dbReference>
<comment type="subcellular location">
    <subcellularLocation>
        <location evidence="1">Cell membrane</location>
        <topology evidence="1">Lipid-anchor</topology>
        <topology evidence="1">GPI-anchor</topology>
    </subcellularLocation>
</comment>
<dbReference type="PROSITE" id="PS00123">
    <property type="entry name" value="ALKALINE_PHOSPHATASE"/>
    <property type="match status" value="1"/>
</dbReference>
<accession>A0A9P0BEB9</accession>
<feature type="binding site" evidence="14">
    <location>
        <position position="404"/>
    </location>
    <ligand>
        <name>Zn(2+)</name>
        <dbReference type="ChEBI" id="CHEBI:29105"/>
        <label>2</label>
    </ligand>
</feature>
<evidence type="ECO:0000256" key="2">
    <source>
        <dbReference type="ARBA" id="ARBA00005984"/>
    </source>
</evidence>
<proteinExistence type="inferred from homology"/>
<feature type="binding site" evidence="14">
    <location>
        <position position="198"/>
    </location>
    <ligand>
        <name>Mg(2+)</name>
        <dbReference type="ChEBI" id="CHEBI:18420"/>
    </ligand>
</feature>
<keyword evidence="11" id="KW-0325">Glycoprotein</keyword>
<evidence type="ECO:0000256" key="4">
    <source>
        <dbReference type="ARBA" id="ARBA00022475"/>
    </source>
</evidence>
<keyword evidence="5" id="KW-0336">GPI-anchor</keyword>
<evidence type="ECO:0000256" key="9">
    <source>
        <dbReference type="ARBA" id="ARBA00022842"/>
    </source>
</evidence>